<feature type="domain" description="Helix-turn-helix" evidence="1">
    <location>
        <begin position="16"/>
        <end position="62"/>
    </location>
</feature>
<dbReference type="Pfam" id="PF12728">
    <property type="entry name" value="HTH_17"/>
    <property type="match status" value="1"/>
</dbReference>
<organism evidence="2 3">
    <name type="scientific">Microbacterium horticulturae</name>
    <dbReference type="NCBI Taxonomy" id="3028316"/>
    <lineage>
        <taxon>Bacteria</taxon>
        <taxon>Bacillati</taxon>
        <taxon>Actinomycetota</taxon>
        <taxon>Actinomycetes</taxon>
        <taxon>Micrococcales</taxon>
        <taxon>Microbacteriaceae</taxon>
        <taxon>Microbacterium</taxon>
    </lineage>
</organism>
<protein>
    <submittedName>
        <fullName evidence="2">Helix-turn-helix domain-containing protein</fullName>
    </submittedName>
</protein>
<sequence length="65" mass="7448">MEMPQTTAPKTRLMFIDEVAERLGRSTNQLRWMVGKGTAPKSAMIGGRRCWRESDVEAFIEEAFQ</sequence>
<dbReference type="EMBL" id="CP119108">
    <property type="protein sequence ID" value="WEG10430.1"/>
    <property type="molecule type" value="Genomic_DNA"/>
</dbReference>
<name>A0ABY8C2B0_9MICO</name>
<accession>A0ABY8C2B0</accession>
<keyword evidence="3" id="KW-1185">Reference proteome</keyword>
<dbReference type="InterPro" id="IPR009061">
    <property type="entry name" value="DNA-bd_dom_put_sf"/>
</dbReference>
<dbReference type="Proteomes" id="UP001214553">
    <property type="component" value="Chromosome"/>
</dbReference>
<dbReference type="SUPFAM" id="SSF46955">
    <property type="entry name" value="Putative DNA-binding domain"/>
    <property type="match status" value="1"/>
</dbReference>
<evidence type="ECO:0000259" key="1">
    <source>
        <dbReference type="Pfam" id="PF12728"/>
    </source>
</evidence>
<dbReference type="RefSeq" id="WP_275279793.1">
    <property type="nucleotide sequence ID" value="NZ_CP119108.1"/>
</dbReference>
<dbReference type="InterPro" id="IPR041657">
    <property type="entry name" value="HTH_17"/>
</dbReference>
<gene>
    <name evidence="2" type="ORF">PU630_07775</name>
</gene>
<reference evidence="2 3" key="1">
    <citation type="submission" date="2023-03" db="EMBL/GenBank/DDBJ databases">
        <title>Genome sequence of Microbacterium sp. KACC 23027.</title>
        <authorList>
            <person name="Kim S."/>
            <person name="Heo J."/>
            <person name="Kwon S.-W."/>
        </authorList>
    </citation>
    <scope>NUCLEOTIDE SEQUENCE [LARGE SCALE GENOMIC DNA]</scope>
    <source>
        <strain evidence="2 3">KACC 23027</strain>
    </source>
</reference>
<proteinExistence type="predicted"/>
<evidence type="ECO:0000313" key="3">
    <source>
        <dbReference type="Proteomes" id="UP001214553"/>
    </source>
</evidence>
<dbReference type="Gene3D" id="1.10.238.160">
    <property type="match status" value="1"/>
</dbReference>
<evidence type="ECO:0000313" key="2">
    <source>
        <dbReference type="EMBL" id="WEG10430.1"/>
    </source>
</evidence>